<dbReference type="OrthoDB" id="2149705at2759"/>
<feature type="region of interest" description="Disordered" evidence="1">
    <location>
        <begin position="166"/>
        <end position="368"/>
    </location>
</feature>
<dbReference type="EMBL" id="NLAX01000008">
    <property type="protein sequence ID" value="PKS11436.1"/>
    <property type="molecule type" value="Genomic_DNA"/>
</dbReference>
<protein>
    <submittedName>
        <fullName evidence="2">Uncharacterized protein</fullName>
    </submittedName>
</protein>
<feature type="compositionally biased region" description="Polar residues" evidence="1">
    <location>
        <begin position="105"/>
        <end position="118"/>
    </location>
</feature>
<feature type="compositionally biased region" description="Acidic residues" evidence="1">
    <location>
        <begin position="137"/>
        <end position="146"/>
    </location>
</feature>
<feature type="region of interest" description="Disordered" evidence="1">
    <location>
        <begin position="1"/>
        <end position="53"/>
    </location>
</feature>
<proteinExistence type="predicted"/>
<dbReference type="InParanoid" id="A0A2N3NG36"/>
<dbReference type="InterPro" id="IPR015947">
    <property type="entry name" value="PUA-like_sf"/>
</dbReference>
<dbReference type="AlphaFoldDB" id="A0A2N3NG36"/>
<sequence length="780" mass="86476">MPPKTRSKGQAPASRVYSSSPSLQQIQFPPRRKVIRTYGKQSTKRTGPLKQQTITQIDFLQPVYPEELDGFEGNSHMDVAAGFEEEEEKKRKKKRRKTEGDEPDSGSTSSFHTQTLTQFYGGDRLKKEVSRRTIKDSEDEGSDGGLDEFITTGRRVRINDVEEEISNNRLETKSPSVIPQTPLKKQTRIEIPSSQPSPCTPMLLRYSPLGPRGSPLKSRSTNVGSPLRIGKRAPRTLVIEDSFASAVTLSSGPSQSSARAMKGCGSSSQRISSSQTKQPASGDDETTSEECNDENEDPESQQDCSKTAIIADSDEEGEEDDDPGYLSNQPLEKSYTEPVDVPAAGETMEKQRSTQSAKQPAREEDNYPIGEETQFAFEILASGTELAPPNIQDPSRAASQCSTRKLNSILQTTPKHPRRKAAVAFSSPQFCPEEEDDHAAQHKTQVYTQMNSQRIDLEIIRAMPPPTDRSDIFISIHPEHVEKIVNGTKDHEFRTWKMPSTVSRIWIYVTKPESMLRYMACIGSAKLPGEIANEKGVGNTQFNKGVKRSSYAYEIEELYELNNPVPLKKMKENGWVEAAPQKYTFVPPVVVSQLQANLRCQLLLESDDCVFEDRIQDSQPKQSASLSQEVGEVEAQLLSDIAYSTQHPTSDSRATPVSSQQTPWRLRPSTRQGQKTPPQRVTSSNQKRKRGTPTIPSSQATTASGSPSPSRSQRHSMQQSTNSCSSLIAFHESGSPVRIPEGEFDLRTSQLLSASQLLPETLMRDDESGPPAGCDFDDDL</sequence>
<feature type="region of interest" description="Disordered" evidence="1">
    <location>
        <begin position="760"/>
        <end position="780"/>
    </location>
</feature>
<evidence type="ECO:0000256" key="1">
    <source>
        <dbReference type="SAM" id="MobiDB-lite"/>
    </source>
</evidence>
<feature type="compositionally biased region" description="Polar residues" evidence="1">
    <location>
        <begin position="16"/>
        <end position="27"/>
    </location>
</feature>
<feature type="compositionally biased region" description="Polar residues" evidence="1">
    <location>
        <begin position="245"/>
        <end position="258"/>
    </location>
</feature>
<evidence type="ECO:0000313" key="2">
    <source>
        <dbReference type="EMBL" id="PKS11436.1"/>
    </source>
</evidence>
<organism evidence="2 3">
    <name type="scientific">Lomentospora prolificans</name>
    <dbReference type="NCBI Taxonomy" id="41688"/>
    <lineage>
        <taxon>Eukaryota</taxon>
        <taxon>Fungi</taxon>
        <taxon>Dikarya</taxon>
        <taxon>Ascomycota</taxon>
        <taxon>Pezizomycotina</taxon>
        <taxon>Sordariomycetes</taxon>
        <taxon>Hypocreomycetidae</taxon>
        <taxon>Microascales</taxon>
        <taxon>Microascaceae</taxon>
        <taxon>Lomentospora</taxon>
    </lineage>
</organism>
<reference evidence="2 3" key="1">
    <citation type="journal article" date="2017" name="G3 (Bethesda)">
        <title>First Draft Genome Sequence of the Pathogenic Fungus Lomentospora prolificans (Formerly Scedosporium prolificans).</title>
        <authorList>
            <person name="Luo R."/>
            <person name="Zimin A."/>
            <person name="Workman R."/>
            <person name="Fan Y."/>
            <person name="Pertea G."/>
            <person name="Grossman N."/>
            <person name="Wear M.P."/>
            <person name="Jia B."/>
            <person name="Miller H."/>
            <person name="Casadevall A."/>
            <person name="Timp W."/>
            <person name="Zhang S.X."/>
            <person name="Salzberg S.L."/>
        </authorList>
    </citation>
    <scope>NUCLEOTIDE SEQUENCE [LARGE SCALE GENOMIC DNA]</scope>
    <source>
        <strain evidence="2 3">JHH-5317</strain>
    </source>
</reference>
<feature type="compositionally biased region" description="Polar residues" evidence="1">
    <location>
        <begin position="646"/>
        <end position="685"/>
    </location>
</feature>
<dbReference type="SUPFAM" id="SSF88697">
    <property type="entry name" value="PUA domain-like"/>
    <property type="match status" value="1"/>
</dbReference>
<feature type="compositionally biased region" description="Low complexity" evidence="1">
    <location>
        <begin position="266"/>
        <end position="275"/>
    </location>
</feature>
<evidence type="ECO:0000313" key="3">
    <source>
        <dbReference type="Proteomes" id="UP000233524"/>
    </source>
</evidence>
<feature type="compositionally biased region" description="Acidic residues" evidence="1">
    <location>
        <begin position="312"/>
        <end position="323"/>
    </location>
</feature>
<accession>A0A2N3NG36</accession>
<comment type="caution">
    <text evidence="2">The sequence shown here is derived from an EMBL/GenBank/DDBJ whole genome shotgun (WGS) entry which is preliminary data.</text>
</comment>
<feature type="compositionally biased region" description="Acidic residues" evidence="1">
    <location>
        <begin position="282"/>
        <end position="300"/>
    </location>
</feature>
<name>A0A2N3NG36_9PEZI</name>
<feature type="compositionally biased region" description="Polar residues" evidence="1">
    <location>
        <begin position="39"/>
        <end position="53"/>
    </location>
</feature>
<feature type="compositionally biased region" description="Basic and acidic residues" evidence="1">
    <location>
        <begin position="123"/>
        <end position="136"/>
    </location>
</feature>
<feature type="region of interest" description="Disordered" evidence="1">
    <location>
        <begin position="646"/>
        <end position="722"/>
    </location>
</feature>
<keyword evidence="3" id="KW-1185">Reference proteome</keyword>
<feature type="region of interest" description="Disordered" evidence="1">
    <location>
        <begin position="67"/>
        <end position="153"/>
    </location>
</feature>
<dbReference type="VEuPathDB" id="FungiDB:jhhlp_003199"/>
<gene>
    <name evidence="2" type="ORF">jhhlp_003199</name>
</gene>
<feature type="compositionally biased region" description="Polar residues" evidence="1">
    <location>
        <begin position="694"/>
        <end position="722"/>
    </location>
</feature>
<dbReference type="Proteomes" id="UP000233524">
    <property type="component" value="Unassembled WGS sequence"/>
</dbReference>
<feature type="compositionally biased region" description="Polar residues" evidence="1">
    <location>
        <begin position="167"/>
        <end position="179"/>
    </location>
</feature>